<feature type="signal peptide" evidence="1">
    <location>
        <begin position="1"/>
        <end position="23"/>
    </location>
</feature>
<dbReference type="EnsemblPlants" id="novel_model_4817_5bd9a17a">
    <property type="protein sequence ID" value="cds.novel_model_4817_5bd9a17a"/>
    <property type="gene ID" value="novel_gene_2509_5bd9a17a"/>
</dbReference>
<evidence type="ECO:0000256" key="1">
    <source>
        <dbReference type="SAM" id="SignalP"/>
    </source>
</evidence>
<dbReference type="Proteomes" id="UP000596661">
    <property type="component" value="Chromosome 6"/>
</dbReference>
<feature type="chain" id="PRO_5031371578" evidence="1">
    <location>
        <begin position="24"/>
        <end position="63"/>
    </location>
</feature>
<reference evidence="2" key="2">
    <citation type="submission" date="2021-03" db="UniProtKB">
        <authorList>
            <consortium name="EnsemblPlants"/>
        </authorList>
    </citation>
    <scope>IDENTIFICATION</scope>
</reference>
<name>A0A803R3Z6_CANSA</name>
<dbReference type="Gramene" id="novel_model_4817_5bd9a17a">
    <property type="protein sequence ID" value="cds.novel_model_4817_5bd9a17a"/>
    <property type="gene ID" value="novel_gene_2509_5bd9a17a"/>
</dbReference>
<evidence type="ECO:0000313" key="2">
    <source>
        <dbReference type="EnsemblPlants" id="cds.novel_model_4817_5bd9a17a"/>
    </source>
</evidence>
<dbReference type="EMBL" id="UZAU01000564">
    <property type="status" value="NOT_ANNOTATED_CDS"/>
    <property type="molecule type" value="Genomic_DNA"/>
</dbReference>
<evidence type="ECO:0000313" key="3">
    <source>
        <dbReference type="Proteomes" id="UP000596661"/>
    </source>
</evidence>
<proteinExistence type="predicted"/>
<dbReference type="AlphaFoldDB" id="A0A803R3Z6"/>
<protein>
    <submittedName>
        <fullName evidence="2">Uncharacterized protein</fullName>
    </submittedName>
</protein>
<keyword evidence="3" id="KW-1185">Reference proteome</keyword>
<reference evidence="2" key="1">
    <citation type="submission" date="2018-11" db="EMBL/GenBank/DDBJ databases">
        <authorList>
            <person name="Grassa J C."/>
        </authorList>
    </citation>
    <scope>NUCLEOTIDE SEQUENCE [LARGE SCALE GENOMIC DNA]</scope>
</reference>
<sequence length="63" mass="7305">MKPNNLFFFFSYLLGIYVKVIRIWECGCCRRSDTYISCADGFVEADCVQMSSGERSFSQVQEE</sequence>
<keyword evidence="1" id="KW-0732">Signal</keyword>
<organism evidence="2 3">
    <name type="scientific">Cannabis sativa</name>
    <name type="common">Hemp</name>
    <name type="synonym">Marijuana</name>
    <dbReference type="NCBI Taxonomy" id="3483"/>
    <lineage>
        <taxon>Eukaryota</taxon>
        <taxon>Viridiplantae</taxon>
        <taxon>Streptophyta</taxon>
        <taxon>Embryophyta</taxon>
        <taxon>Tracheophyta</taxon>
        <taxon>Spermatophyta</taxon>
        <taxon>Magnoliopsida</taxon>
        <taxon>eudicotyledons</taxon>
        <taxon>Gunneridae</taxon>
        <taxon>Pentapetalae</taxon>
        <taxon>rosids</taxon>
        <taxon>fabids</taxon>
        <taxon>Rosales</taxon>
        <taxon>Cannabaceae</taxon>
        <taxon>Cannabis</taxon>
    </lineage>
</organism>
<accession>A0A803R3Z6</accession>